<feature type="domain" description="Carrier" evidence="11">
    <location>
        <begin position="3221"/>
        <end position="3296"/>
    </location>
</feature>
<dbReference type="Pfam" id="PF18369">
    <property type="entry name" value="PKS_DE"/>
    <property type="match status" value="1"/>
</dbReference>
<dbReference type="FunFam" id="3.40.50.720:FF:000381">
    <property type="entry name" value="Probable polyketide synthase pks17"/>
    <property type="match status" value="1"/>
</dbReference>
<comment type="pathway">
    <text evidence="2">Antibiotic biosynthesis.</text>
</comment>
<dbReference type="Pfam" id="PF00109">
    <property type="entry name" value="ketoacyl-synt"/>
    <property type="match status" value="2"/>
</dbReference>
<dbReference type="GO" id="GO:0031177">
    <property type="term" value="F:phosphopantetheine binding"/>
    <property type="evidence" value="ECO:0007669"/>
    <property type="project" value="InterPro"/>
</dbReference>
<dbReference type="InterPro" id="IPR036291">
    <property type="entry name" value="NAD(P)-bd_dom_sf"/>
</dbReference>
<dbReference type="PANTHER" id="PTHR43775">
    <property type="entry name" value="FATTY ACID SYNTHASE"/>
    <property type="match status" value="1"/>
</dbReference>
<evidence type="ECO:0000256" key="8">
    <source>
        <dbReference type="ARBA" id="ARBA00023315"/>
    </source>
</evidence>
<dbReference type="InterPro" id="IPR020841">
    <property type="entry name" value="PKS_Beta-ketoAc_synthase_dom"/>
</dbReference>
<dbReference type="SUPFAM" id="SSF51735">
    <property type="entry name" value="NAD(P)-binding Rossmann-fold domains"/>
    <property type="match status" value="4"/>
</dbReference>
<evidence type="ECO:0000256" key="7">
    <source>
        <dbReference type="ARBA" id="ARBA00023268"/>
    </source>
</evidence>
<dbReference type="Gene3D" id="3.40.366.10">
    <property type="entry name" value="Malonyl-Coenzyme A Acyl Carrier Protein, domain 2"/>
    <property type="match status" value="2"/>
</dbReference>
<dbReference type="Pfam" id="PF16197">
    <property type="entry name" value="KAsynt_C_assoc"/>
    <property type="match status" value="2"/>
</dbReference>
<dbReference type="Gene3D" id="3.40.50.720">
    <property type="entry name" value="NAD(P)-binding Rossmann-like Domain"/>
    <property type="match status" value="2"/>
</dbReference>
<feature type="compositionally biased region" description="Polar residues" evidence="10">
    <location>
        <begin position="3344"/>
        <end position="3357"/>
    </location>
</feature>
<dbReference type="InterPro" id="IPR049900">
    <property type="entry name" value="PKS_mFAS_DH"/>
</dbReference>
<keyword evidence="6" id="KW-0045">Antibiotic biosynthesis</keyword>
<dbReference type="Pfam" id="PF00698">
    <property type="entry name" value="Acyl_transf_1"/>
    <property type="match status" value="2"/>
</dbReference>
<organism evidence="14 15">
    <name type="scientific">Streptomyces malaysiensis</name>
    <dbReference type="NCBI Taxonomy" id="92644"/>
    <lineage>
        <taxon>Bacteria</taxon>
        <taxon>Bacillati</taxon>
        <taxon>Actinomycetota</taxon>
        <taxon>Actinomycetes</taxon>
        <taxon>Kitasatosporales</taxon>
        <taxon>Streptomycetaceae</taxon>
        <taxon>Streptomyces</taxon>
        <taxon>Streptomyces violaceusniger group</taxon>
    </lineage>
</organism>
<dbReference type="InterPro" id="IPR016035">
    <property type="entry name" value="Acyl_Trfase/lysoPLipase"/>
</dbReference>
<dbReference type="InterPro" id="IPR014043">
    <property type="entry name" value="Acyl_transferase_dom"/>
</dbReference>
<feature type="region of interest" description="C-terminal hotdog fold" evidence="9">
    <location>
        <begin position="1070"/>
        <end position="1211"/>
    </location>
</feature>
<evidence type="ECO:0000313" key="14">
    <source>
        <dbReference type="EMBL" id="PNG90736.1"/>
    </source>
</evidence>
<evidence type="ECO:0000256" key="6">
    <source>
        <dbReference type="ARBA" id="ARBA00023194"/>
    </source>
</evidence>
<dbReference type="SMART" id="SM00825">
    <property type="entry name" value="PKS_KS"/>
    <property type="match status" value="2"/>
</dbReference>
<dbReference type="InterPro" id="IPR042104">
    <property type="entry name" value="PKS_dehydratase_sf"/>
</dbReference>
<accession>A0A2J7YRR9</accession>
<gene>
    <name evidence="14" type="ORF">SMF913_26201</name>
</gene>
<dbReference type="InterPro" id="IPR049552">
    <property type="entry name" value="PKS_DH_N"/>
</dbReference>
<feature type="domain" description="Carrier" evidence="11">
    <location>
        <begin position="1658"/>
        <end position="1733"/>
    </location>
</feature>
<comment type="cofactor">
    <cofactor evidence="1">
        <name>pantetheine 4'-phosphate</name>
        <dbReference type="ChEBI" id="CHEBI:47942"/>
    </cofactor>
</comment>
<dbReference type="InterPro" id="IPR014030">
    <property type="entry name" value="Ketoacyl_synth_N"/>
</dbReference>
<dbReference type="PROSITE" id="PS00606">
    <property type="entry name" value="KS3_1"/>
    <property type="match status" value="2"/>
</dbReference>
<keyword evidence="4" id="KW-0597">Phosphoprotein</keyword>
<feature type="domain" description="PKS/mFAS DH" evidence="13">
    <location>
        <begin position="931"/>
        <end position="1211"/>
    </location>
</feature>
<evidence type="ECO:0000256" key="9">
    <source>
        <dbReference type="PROSITE-ProRule" id="PRU01363"/>
    </source>
</evidence>
<feature type="region of interest" description="N-terminal hotdog fold" evidence="9">
    <location>
        <begin position="931"/>
        <end position="1056"/>
    </location>
</feature>
<evidence type="ECO:0000256" key="2">
    <source>
        <dbReference type="ARBA" id="ARBA00004792"/>
    </source>
</evidence>
<evidence type="ECO:0000259" key="12">
    <source>
        <dbReference type="PROSITE" id="PS52004"/>
    </source>
</evidence>
<dbReference type="CDD" id="cd08956">
    <property type="entry name" value="KR_3_FAS_SDR_x"/>
    <property type="match status" value="1"/>
</dbReference>
<evidence type="ECO:0000256" key="10">
    <source>
        <dbReference type="SAM" id="MobiDB-lite"/>
    </source>
</evidence>
<dbReference type="Pfam" id="PF00550">
    <property type="entry name" value="PP-binding"/>
    <property type="match status" value="2"/>
</dbReference>
<evidence type="ECO:0000256" key="4">
    <source>
        <dbReference type="ARBA" id="ARBA00022553"/>
    </source>
</evidence>
<dbReference type="InterPro" id="IPR001227">
    <property type="entry name" value="Ac_transferase_dom_sf"/>
</dbReference>
<dbReference type="PROSITE" id="PS00012">
    <property type="entry name" value="PHOSPHOPANTETHEINE"/>
    <property type="match status" value="2"/>
</dbReference>
<evidence type="ECO:0000313" key="15">
    <source>
        <dbReference type="Proteomes" id="UP000236520"/>
    </source>
</evidence>
<dbReference type="SUPFAM" id="SSF52151">
    <property type="entry name" value="FabD/lysophospholipase-like"/>
    <property type="match status" value="2"/>
</dbReference>
<dbReference type="InterPro" id="IPR020807">
    <property type="entry name" value="PKS_DH"/>
</dbReference>
<feature type="active site" description="Proton donor; for dehydratase activity" evidence="9">
    <location>
        <position position="1131"/>
    </location>
</feature>
<dbReference type="CDD" id="cd00833">
    <property type="entry name" value="PKS"/>
    <property type="match status" value="2"/>
</dbReference>
<evidence type="ECO:0000256" key="5">
    <source>
        <dbReference type="ARBA" id="ARBA00022679"/>
    </source>
</evidence>
<dbReference type="Gene3D" id="3.10.129.110">
    <property type="entry name" value="Polyketide synthase dehydratase"/>
    <property type="match status" value="1"/>
</dbReference>
<reference evidence="14 15" key="1">
    <citation type="submission" date="2015-09" db="EMBL/GenBank/DDBJ databases">
        <title>Genome sequence, genome mining and natural product profiling of a biocontrol bacterium Streptomyces malaysiensis F913.</title>
        <authorList>
            <person name="Xu Y."/>
            <person name="Wei J."/>
            <person name="Xie J."/>
            <person name="Li T."/>
            <person name="Zhou Z."/>
        </authorList>
    </citation>
    <scope>NUCLEOTIDE SEQUENCE [LARGE SCALE GENOMIC DNA]</scope>
    <source>
        <strain evidence="14 15">F913</strain>
    </source>
</reference>
<dbReference type="FunFam" id="1.10.1200.10:FF:000007">
    <property type="entry name" value="Probable polyketide synthase pks17"/>
    <property type="match status" value="2"/>
</dbReference>
<evidence type="ECO:0000256" key="3">
    <source>
        <dbReference type="ARBA" id="ARBA00022450"/>
    </source>
</evidence>
<keyword evidence="8" id="KW-0012">Acyltransferase</keyword>
<dbReference type="Gene3D" id="3.40.47.10">
    <property type="match status" value="2"/>
</dbReference>
<dbReference type="InterPro" id="IPR049551">
    <property type="entry name" value="PKS_DH_C"/>
</dbReference>
<sequence length="3375" mass="352893">MSETKLRDYLKRATASLHETRQELKELKDRDREPIAIVGMGCRYPGGVESPEDLWELVASGTDAVSTFPVDRGWDEDLYDPDPEKPGKSYTREGGFLHNANGFDASFFGMSPREALATDPQQRLLLETSWEALERAGIDPASARGSRTGVFVGVMYNDYGSRIQSIPEGLEGHLGNGSAGSVASGRISYTFGFEGPAVTVDTACSSSLVALQLAVQALHKGDCSLALAGGVAMMATPGVFIEFSRLRGLAVDGRCKSFSNAADGTGWSEGAGVLLLERLSDAQRNGHQVLAVVRGAAVNQDGASSRLTAPNGPSQQRVIRDALRNAGLSAADVDAVEAHGTGTPLGDPIEAQALLATYGKERAGADRPLWLGSFKSNVGHTQAAAGVGGVIKMVMAMRHGVLPKTLHVEEPSEHVDWSAGAVSLLTESTPWPETGEPRRAGVSSFGVSGTNAHVILEQAPEAEAAGDAEPEAADGPVVWVVSGHGAEGLRAQAERLRAYVAGRSELGAADVARSLVMTRSVLDHRAVLVGRDRDELLSGLGAVAEKSALPGMVVGESAPPGRSVFVFPGQGAQWVGMAVGLLESSPVFAEAIGECEAALSAYVDWSLTGVLRGVEGAPGFDRVDVVQPVLFAVMVSLARLWRSVGVEPDAVMGHSQGEIAAACVAGALSLEDAAKVVALRSQAIAVGLAGRGGMVSVGLSAQQAEERIARWGGAISVAAVNGPGSVVVSGDPGALDEMVAELEGEEVRVRRVPVDYASHSAHVEGIREELLRVLADLQPRSSEVPFYSTVSGELVDTAQLDAEYWYRNLRQTVELESTTRTLLDAGHGVFIEVSPHPVLTVPVQQTVEAAEAQAVVVGTLRRDEGGLERFLTSAAEVFVNGAEVDWAAVLENRGGRQVELPTYAFQRERYWLDVPAGTGDVGSVGLGSLGHPLLGAVVSLASGGGVLLSGRLSLATHEWLADHAVHGVVLLPGTAFVELVVQAGDQVGCGRIEELVIEAPLILPEHGGVRIQVEAGEADASGFREVSVFSREEAEGEGVVWTCHARGVLAPMAGADAASFDFGVWPPVGAELVDVSGEYVRAAENGLEYGPVFQGLRRAWRRDGEVFAEVGLPEGERERAGQFGLHPALFDAALHALGVGGVLAGGSGSLLPFSWRGFALEAVGATSLRVRLASVGAGSDAVSVLVGDESGRGVASVESLVLRPVDADQLNAVGGAARDALFRLEWVDAPAVAAVGEVAPRTEVVRVVSDGPDVVSEVYGRVLEVLERVRAWAADEGLAGERLVVVTRGAVDAGDGVEDMAGAAVWGLVRSAQSENPGRLVLLDTDDLDGVDSLLPGVLALGEEQVLVRSGVMRMPRLGRVPVPDPSESGAFGSGAVLVTGGTGVLGGVVSRHLVVRHGVSRLVLLSRRGAEAEGAAELRAELEAAGAEVVIAACDAADGEALAGVLSGLPEGFALSGVVHAAGVLDDGLLTSLTRERVEPVLRAKVDAAWNLHELTAGMDLSAFVLFSSAAGTLGGPGQGSYAAANVFLDGLASWRRAQGLPGVSMAWGLWAEASGMTGHLGERDLRRVSRSGLVPLSSDEGLELFDAALVADETVPVPVRLDIPALRAQGAELPAVFRNVVPTATARRVARSEQDESLPDELRRRLAGLPRTAQDQMLLELVRVQTATALGHATPETVNTRRPFKELGFDSLMGVDLRNRLTAETGLRLPATLVFDYPTPMALVGHIRDEILGGDGAPSSAGAAAVAAPGAPVDSDPIVIVSMSCRFPGGVRTPEELWQLVMAGTDAMSEFPSDRGWDLERLYDPDPDREGTYYAQNGGFLYDAHQFDPAFFDMSPREALATDPQQRLLLETSWEAFERAGIDPTTKRGSRSGVFVGVMYNDYGTRLRQVPEGFEGSLGSGSAGSVASGRISYTLGLEGPAVTVDTACSSSLVALHLAAQALRQGECDLALAGGVSVMSSPGAFVEFSRQRGLAADGRCKPFANAADGTGWSEGVGMLLVERLSDARRNGHPVLAVVRGSAVNQDGASNGLTAPNGPSQQRVIRQALSSARLSAADVDVVEAHGTGTTLGDPIEAQALLVTYGRGRPEDRPLLLGALKSNIGHTQAASGVAGVIKMVMAMRHGVLPQTLHVDEPSREVDWSAGEVRLLTEATEWPETGQPRRAGVSAFGVSGTNAHTIIEQAPPVDESEAEAEEGPASGADSGVAAWLLSARGADALRAQAARLRAFLLERSELSALDVGHSLVATRSMFEHRAVVSGADRAELLAGLEAVASGEVAPGLVQGVANASGPRAFLFSGQGAQRLGMGRELYEAFPVFAQALDEVCAHLDVLLDRPLREVVFAVEGSADAGLLDQTAFTQPALFAIEVALYRLLEHWGVTPDVLIGHSVGEVTAAYVAGVFSLEDACALIAARGRLMQALPEGGAMVAVQASEEEIAASLAGHEAEVSIAAVNAPTAVVIAGDEAAALEIAAQWSGQGRKTRRLRVSHAFHSPRMDAMLGDFRKVVEGLSFAPPTIALVSNVTGEPAGADEVCSAEYWVRHVRQAVRFADGVRALEKLGVTAFLEVGPDGVLTAMTQDCLIAGGASASVVAPVLRKDRPEVQALTAALAELHVHGVEVGWERVFAGRRARTVELPTYAFQRQRYWLEDRAETSAGSLPGGSAAVDSVDARFWDAVEREDLETLAEALDVDGSGSLGELLPALSSYRRQQRERTTVDGWRHRVSWKPVPEVAAGSLSGTWLLVVPAGLADSPLTGTISQGLEKSGACVVPVAVDAGADRAGLARTLLAAVDGESDVRMLSLLALDEEPMSGEPAVAAGLALTLWLVQTVAGLGVRARLWCASRGAVSVGRSDRLASATQAQVWGLGGVAALEHPQLWGGLVDLPETLDERAVSRLVGLLSAEGGEDQVAVRGSGVFVKRLVRASASEATGVDGWRSGGSVLVTGGTGALGGHVARWLARTGAEHLVLTSRRGMEAEGAAELKAELEELGARVTVAACDAADRDALAAVLDAIPSELPLTAVVHTAGVLDDGVVDALTVERAAGVLRPKVDAAWNLHELTAGMDLSAFVLFSSAAGTLGGPGQGSYAAGNAYLDALASQRRADGLPATSIAWGAWAGSGMAVDGELEEQMRRGGMAPMNPDLAISALQRALDLDETFLLVADAAWERLAGELGADRPIPLMSELTERPRSTVSLTPSDPSATESAAAELRASLEALPSAKRQRQLRKLVRQHVAAVLVHTTPDAIENDRSFTELGFDSLTAVQLRNRLGAITGLELPTTLAFDYPNLIALAEHLEAGMFPQGDGAEQNDSEEDRIREALVSIPLARFREAGLMDTLLELARKPESGSESAPQEELSSAVDTMDVDDLVQRALGGADL</sequence>
<dbReference type="SMART" id="SM00827">
    <property type="entry name" value="PKS_AT"/>
    <property type="match status" value="2"/>
</dbReference>
<evidence type="ECO:0000256" key="1">
    <source>
        <dbReference type="ARBA" id="ARBA00001957"/>
    </source>
</evidence>
<dbReference type="EMBL" id="LJIW01000002">
    <property type="protein sequence ID" value="PNG90736.1"/>
    <property type="molecule type" value="Genomic_DNA"/>
</dbReference>
<dbReference type="SMART" id="SM00826">
    <property type="entry name" value="PKS_DH"/>
    <property type="match status" value="1"/>
</dbReference>
<dbReference type="SMART" id="SM00823">
    <property type="entry name" value="PKS_PP"/>
    <property type="match status" value="2"/>
</dbReference>
<feature type="domain" description="Ketosynthase family 3 (KS3)" evidence="12">
    <location>
        <begin position="32"/>
        <end position="458"/>
    </location>
</feature>
<dbReference type="Gene3D" id="3.30.70.3290">
    <property type="match status" value="2"/>
</dbReference>
<keyword evidence="7" id="KW-0511">Multifunctional enzyme</keyword>
<dbReference type="Proteomes" id="UP000236520">
    <property type="component" value="Unassembled WGS sequence"/>
</dbReference>
<dbReference type="GO" id="GO:0004315">
    <property type="term" value="F:3-oxoacyl-[acyl-carrier-protein] synthase activity"/>
    <property type="evidence" value="ECO:0007669"/>
    <property type="project" value="InterPro"/>
</dbReference>
<dbReference type="Pfam" id="PF21089">
    <property type="entry name" value="PKS_DH_N"/>
    <property type="match status" value="1"/>
</dbReference>
<evidence type="ECO:0000259" key="13">
    <source>
        <dbReference type="PROSITE" id="PS52019"/>
    </source>
</evidence>
<evidence type="ECO:0000259" key="11">
    <source>
        <dbReference type="PROSITE" id="PS50075"/>
    </source>
</evidence>
<keyword evidence="3" id="KW-0596">Phosphopantetheine</keyword>
<dbReference type="Pfam" id="PF08990">
    <property type="entry name" value="Docking"/>
    <property type="match status" value="1"/>
</dbReference>
<dbReference type="SUPFAM" id="SSF47336">
    <property type="entry name" value="ACP-like"/>
    <property type="match status" value="2"/>
</dbReference>
<dbReference type="SUPFAM" id="SSF55048">
    <property type="entry name" value="Probable ACP-binding domain of malonyl-CoA ACP transacylase"/>
    <property type="match status" value="2"/>
</dbReference>
<protein>
    <submittedName>
        <fullName evidence="14">Oleandomycin polyketide synthase</fullName>
    </submittedName>
</protein>
<dbReference type="Gene3D" id="1.10.1200.10">
    <property type="entry name" value="ACP-like"/>
    <property type="match status" value="2"/>
</dbReference>
<dbReference type="NCBIfam" id="NF045894">
    <property type="entry name" value="PKS_plus_SDR"/>
    <property type="match status" value="1"/>
</dbReference>
<dbReference type="InterPro" id="IPR018201">
    <property type="entry name" value="Ketoacyl_synth_AS"/>
</dbReference>
<dbReference type="GO" id="GO:0033068">
    <property type="term" value="P:macrolide biosynthetic process"/>
    <property type="evidence" value="ECO:0007669"/>
    <property type="project" value="UniProtKB-ARBA"/>
</dbReference>
<dbReference type="Pfam" id="PF02801">
    <property type="entry name" value="Ketoacyl-synt_C"/>
    <property type="match status" value="2"/>
</dbReference>
<dbReference type="PROSITE" id="PS52004">
    <property type="entry name" value="KS3_2"/>
    <property type="match status" value="2"/>
</dbReference>
<dbReference type="InterPro" id="IPR057326">
    <property type="entry name" value="KR_dom"/>
</dbReference>
<dbReference type="InterPro" id="IPR050091">
    <property type="entry name" value="PKS_NRPS_Biosynth_Enz"/>
</dbReference>
<dbReference type="Pfam" id="PF22953">
    <property type="entry name" value="SpnB_Rossmann"/>
    <property type="match status" value="1"/>
</dbReference>
<dbReference type="InterPro" id="IPR055123">
    <property type="entry name" value="SpnB-like_Rossmann"/>
</dbReference>
<dbReference type="InterPro" id="IPR014031">
    <property type="entry name" value="Ketoacyl_synth_C"/>
</dbReference>
<dbReference type="InterPro" id="IPR015083">
    <property type="entry name" value="NorB/c/GfsB-D-like_docking"/>
</dbReference>
<dbReference type="FunFam" id="3.40.47.10:FF:000019">
    <property type="entry name" value="Polyketide synthase type I"/>
    <property type="match status" value="2"/>
</dbReference>
<dbReference type="SMART" id="SM00822">
    <property type="entry name" value="PKS_KR"/>
    <property type="match status" value="2"/>
</dbReference>
<dbReference type="InterPro" id="IPR020806">
    <property type="entry name" value="PKS_PP-bd"/>
</dbReference>
<dbReference type="CDD" id="cd08952">
    <property type="entry name" value="KR_1_SDR_x"/>
    <property type="match status" value="1"/>
</dbReference>
<feature type="active site" description="Proton acceptor; for dehydratase activity" evidence="9">
    <location>
        <position position="963"/>
    </location>
</feature>
<dbReference type="GO" id="GO:0004312">
    <property type="term" value="F:fatty acid synthase activity"/>
    <property type="evidence" value="ECO:0007669"/>
    <property type="project" value="TreeGrafter"/>
</dbReference>
<dbReference type="SUPFAM" id="SSF53901">
    <property type="entry name" value="Thiolase-like"/>
    <property type="match status" value="2"/>
</dbReference>
<dbReference type="PANTHER" id="PTHR43775:SF51">
    <property type="entry name" value="INACTIVE PHENOLPHTHIOCEROL SYNTHESIS POLYKETIDE SYNTHASE TYPE I PKS1-RELATED"/>
    <property type="match status" value="1"/>
</dbReference>
<dbReference type="FunFam" id="3.40.366.10:FF:000002">
    <property type="entry name" value="Probable polyketide synthase 2"/>
    <property type="match status" value="2"/>
</dbReference>
<dbReference type="InterPro" id="IPR009081">
    <property type="entry name" value="PP-bd_ACP"/>
</dbReference>
<keyword evidence="15" id="KW-1185">Reference proteome</keyword>
<dbReference type="InterPro" id="IPR036736">
    <property type="entry name" value="ACP-like_sf"/>
</dbReference>
<dbReference type="InterPro" id="IPR016036">
    <property type="entry name" value="Malonyl_transacylase_ACP-bd"/>
</dbReference>
<dbReference type="InterPro" id="IPR041618">
    <property type="entry name" value="PKS_DE"/>
</dbReference>
<dbReference type="InterPro" id="IPR006162">
    <property type="entry name" value="Ppantetheine_attach_site"/>
</dbReference>
<feature type="region of interest" description="Disordered" evidence="10">
    <location>
        <begin position="3339"/>
        <end position="3359"/>
    </location>
</feature>
<comment type="caution">
    <text evidence="14">The sequence shown here is derived from an EMBL/GenBank/DDBJ whole genome shotgun (WGS) entry which is preliminary data.</text>
</comment>
<dbReference type="Pfam" id="PF14765">
    <property type="entry name" value="PS-DH"/>
    <property type="match status" value="1"/>
</dbReference>
<dbReference type="InterPro" id="IPR016039">
    <property type="entry name" value="Thiolase-like"/>
</dbReference>
<dbReference type="Gene3D" id="6.10.140.1830">
    <property type="match status" value="1"/>
</dbReference>
<dbReference type="PROSITE" id="PS52019">
    <property type="entry name" value="PKS_MFAS_DH"/>
    <property type="match status" value="1"/>
</dbReference>
<dbReference type="RefSeq" id="WP_102936369.1">
    <property type="nucleotide sequence ID" value="NZ_LJIW01000002.1"/>
</dbReference>
<dbReference type="InterPro" id="IPR013968">
    <property type="entry name" value="PKS_KR"/>
</dbReference>
<proteinExistence type="predicted"/>
<dbReference type="InterPro" id="IPR032821">
    <property type="entry name" value="PKS_assoc"/>
</dbReference>
<feature type="domain" description="Ketosynthase family 3 (KS3)" evidence="12">
    <location>
        <begin position="1757"/>
        <end position="2183"/>
    </location>
</feature>
<dbReference type="SMART" id="SM01294">
    <property type="entry name" value="PKS_PP_betabranch"/>
    <property type="match status" value="2"/>
</dbReference>
<keyword evidence="5" id="KW-0808">Transferase</keyword>
<dbReference type="GO" id="GO:0006633">
    <property type="term" value="P:fatty acid biosynthetic process"/>
    <property type="evidence" value="ECO:0007669"/>
    <property type="project" value="InterPro"/>
</dbReference>
<dbReference type="Pfam" id="PF08659">
    <property type="entry name" value="KR"/>
    <property type="match status" value="2"/>
</dbReference>
<name>A0A2J7YRR9_STRMQ</name>
<dbReference type="PROSITE" id="PS50075">
    <property type="entry name" value="CARRIER"/>
    <property type="match status" value="2"/>
</dbReference>